<dbReference type="EMBL" id="JBHRZG010000009">
    <property type="protein sequence ID" value="MFC3832892.1"/>
    <property type="molecule type" value="Genomic_DNA"/>
</dbReference>
<name>A0ABV7Z652_9DEIO</name>
<dbReference type="RefSeq" id="WP_322474781.1">
    <property type="nucleotide sequence ID" value="NZ_JBHRZG010000009.1"/>
</dbReference>
<keyword evidence="1" id="KW-0175">Coiled coil</keyword>
<reference evidence="3" key="1">
    <citation type="journal article" date="2019" name="Int. J. Syst. Evol. Microbiol.">
        <title>The Global Catalogue of Microorganisms (GCM) 10K type strain sequencing project: providing services to taxonomists for standard genome sequencing and annotation.</title>
        <authorList>
            <consortium name="The Broad Institute Genomics Platform"/>
            <consortium name="The Broad Institute Genome Sequencing Center for Infectious Disease"/>
            <person name="Wu L."/>
            <person name="Ma J."/>
        </authorList>
    </citation>
    <scope>NUCLEOTIDE SEQUENCE [LARGE SCALE GENOMIC DNA]</scope>
    <source>
        <strain evidence="3">CCTCC AB 2017081</strain>
    </source>
</reference>
<feature type="coiled-coil region" evidence="1">
    <location>
        <begin position="17"/>
        <end position="44"/>
    </location>
</feature>
<accession>A0ABV7Z652</accession>
<evidence type="ECO:0000313" key="3">
    <source>
        <dbReference type="Proteomes" id="UP001595803"/>
    </source>
</evidence>
<keyword evidence="3" id="KW-1185">Reference proteome</keyword>
<comment type="caution">
    <text evidence="2">The sequence shown here is derived from an EMBL/GenBank/DDBJ whole genome shotgun (WGS) entry which is preliminary data.</text>
</comment>
<dbReference type="Proteomes" id="UP001595803">
    <property type="component" value="Unassembled WGS sequence"/>
</dbReference>
<proteinExistence type="predicted"/>
<sequence>MRAPAHLFSPLIKLIARRLLTTELQALTQRNRTLELTLSQEQSLTSALKQKVHTLSRELAVLEPSVSTGERTPLLKITIAMACAPWVLPWATPFTKTLWMPGASAVIAALCSLINLTAPVRDQLNGKLDLHSLSLLRTKTPPSQFLLALLAGLCYGMGVWGVSEWINVAGLSGNLALLTLPAILNAKRP</sequence>
<protein>
    <submittedName>
        <fullName evidence="2">Uncharacterized protein</fullName>
    </submittedName>
</protein>
<organism evidence="2 3">
    <name type="scientific">Deinococcus rufus</name>
    <dbReference type="NCBI Taxonomy" id="2136097"/>
    <lineage>
        <taxon>Bacteria</taxon>
        <taxon>Thermotogati</taxon>
        <taxon>Deinococcota</taxon>
        <taxon>Deinococci</taxon>
        <taxon>Deinococcales</taxon>
        <taxon>Deinococcaceae</taxon>
        <taxon>Deinococcus</taxon>
    </lineage>
</organism>
<gene>
    <name evidence="2" type="ORF">ACFOSB_08495</name>
</gene>
<evidence type="ECO:0000313" key="2">
    <source>
        <dbReference type="EMBL" id="MFC3832892.1"/>
    </source>
</evidence>
<evidence type="ECO:0000256" key="1">
    <source>
        <dbReference type="SAM" id="Coils"/>
    </source>
</evidence>